<evidence type="ECO:0000313" key="1">
    <source>
        <dbReference type="EMBL" id="EMI21074.1"/>
    </source>
</evidence>
<protein>
    <submittedName>
        <fullName evidence="1">Uncharacterized protein</fullName>
    </submittedName>
</protein>
<keyword evidence="2" id="KW-1185">Reference proteome</keyword>
<name>M5S4F8_9BACT</name>
<dbReference type="Proteomes" id="UP000011991">
    <property type="component" value="Unassembled WGS sequence"/>
</dbReference>
<comment type="caution">
    <text evidence="1">The sequence shown here is derived from an EMBL/GenBank/DDBJ whole genome shotgun (WGS) entry which is preliminary data.</text>
</comment>
<dbReference type="AlphaFoldDB" id="M5S4F8"/>
<dbReference type="EMBL" id="ANOG01000281">
    <property type="protein sequence ID" value="EMI21074.1"/>
    <property type="molecule type" value="Genomic_DNA"/>
</dbReference>
<gene>
    <name evidence="1" type="ORF">RMSM_01991</name>
</gene>
<proteinExistence type="predicted"/>
<dbReference type="PATRIC" id="fig|1265738.3.peg.1991"/>
<evidence type="ECO:0000313" key="2">
    <source>
        <dbReference type="Proteomes" id="UP000011991"/>
    </source>
</evidence>
<organism evidence="1 2">
    <name type="scientific">Rhodopirellula maiorica SM1</name>
    <dbReference type="NCBI Taxonomy" id="1265738"/>
    <lineage>
        <taxon>Bacteria</taxon>
        <taxon>Pseudomonadati</taxon>
        <taxon>Planctomycetota</taxon>
        <taxon>Planctomycetia</taxon>
        <taxon>Pirellulales</taxon>
        <taxon>Pirellulaceae</taxon>
        <taxon>Novipirellula</taxon>
    </lineage>
</organism>
<sequence length="72" mass="8080">MFGFGSVAAGKLKNGSAKTDWLCSWISFRVFCVWHPQTAMAAASMTMAVGCAKFIVRTSWMLRWMDPTIRND</sequence>
<accession>M5S4F8</accession>
<reference evidence="1 2" key="1">
    <citation type="journal article" date="2013" name="Mar. Genomics">
        <title>Expression of sulfatases in Rhodopirellula baltica and the diversity of sulfatases in the genus Rhodopirellula.</title>
        <authorList>
            <person name="Wegner C.E."/>
            <person name="Richter-Heitmann T."/>
            <person name="Klindworth A."/>
            <person name="Klockow C."/>
            <person name="Richter M."/>
            <person name="Achstetter T."/>
            <person name="Glockner F.O."/>
            <person name="Harder J."/>
        </authorList>
    </citation>
    <scope>NUCLEOTIDE SEQUENCE [LARGE SCALE GENOMIC DNA]</scope>
    <source>
        <strain evidence="1 2">SM1</strain>
    </source>
</reference>